<dbReference type="AlphaFoldDB" id="A0A256GAS2"/>
<proteinExistence type="predicted"/>
<evidence type="ECO:0000313" key="2">
    <source>
        <dbReference type="Proteomes" id="UP000216188"/>
    </source>
</evidence>
<name>A0A256GAS2_9HYPH</name>
<comment type="caution">
    <text evidence="1">The sequence shown here is derived from an EMBL/GenBank/DDBJ whole genome shotgun (WGS) entry which is preliminary data.</text>
</comment>
<protein>
    <submittedName>
        <fullName evidence="1">Uncharacterized protein</fullName>
    </submittedName>
</protein>
<sequence length="103" mass="11607">MDSLIFTSAERTLLADINKLRSKIWKSYPNCIMPVVKLSDYAASCKSVAKTSAGVLNPRHLRGVALRLWAKAVNCAWLTCVRSVLLGKYRRMRLLMFSIAPFC</sequence>
<accession>A0A256GAS2</accession>
<dbReference type="Proteomes" id="UP000216188">
    <property type="component" value="Unassembled WGS sequence"/>
</dbReference>
<organism evidence="1 2">
    <name type="scientific">Brucella pseudogrignonensis</name>
    <dbReference type="NCBI Taxonomy" id="419475"/>
    <lineage>
        <taxon>Bacteria</taxon>
        <taxon>Pseudomonadati</taxon>
        <taxon>Pseudomonadota</taxon>
        <taxon>Alphaproteobacteria</taxon>
        <taxon>Hyphomicrobiales</taxon>
        <taxon>Brucellaceae</taxon>
        <taxon>Brucella/Ochrobactrum group</taxon>
        <taxon>Brucella</taxon>
    </lineage>
</organism>
<keyword evidence="2" id="KW-1185">Reference proteome</keyword>
<dbReference type="EMBL" id="NNRM01000038">
    <property type="protein sequence ID" value="OYR23741.1"/>
    <property type="molecule type" value="Genomic_DNA"/>
</dbReference>
<reference evidence="1 2" key="1">
    <citation type="submission" date="2017-07" db="EMBL/GenBank/DDBJ databases">
        <title>Phylogenetic study on the rhizospheric bacterium Ochrobactrum sp. A44.</title>
        <authorList>
            <person name="Krzyzanowska D.M."/>
            <person name="Ossowicki A."/>
            <person name="Rajewska M."/>
            <person name="Maciag T."/>
            <person name="Kaczynski Z."/>
            <person name="Czerwicka M."/>
            <person name="Jafra S."/>
        </authorList>
    </citation>
    <scope>NUCLEOTIDE SEQUENCE [LARGE SCALE GENOMIC DNA]</scope>
    <source>
        <strain evidence="1 2">CCUG 30717</strain>
    </source>
</reference>
<evidence type="ECO:0000313" key="1">
    <source>
        <dbReference type="EMBL" id="OYR23741.1"/>
    </source>
</evidence>
<gene>
    <name evidence="1" type="ORF">CEV34_3343</name>
</gene>